<keyword evidence="3" id="KW-1185">Reference proteome</keyword>
<dbReference type="EMBL" id="CM001885">
    <property type="protein sequence ID" value="EOY14029.1"/>
    <property type="molecule type" value="Genomic_DNA"/>
</dbReference>
<sequence length="128" mass="15335">MYKYTIPSSWRFTQYIPRLYLQLPMRMRMKAFTPKMKSLKVRAQRIKSEMGKIREDQQCIREEQRNIGERFGDVKRQCDQLREETQVIMKQTACNRIRLILMLNILGAREEGDFDKAATLTRFLKLVA</sequence>
<protein>
    <submittedName>
        <fullName evidence="2">Uncharacterized protein</fullName>
    </submittedName>
</protein>
<dbReference type="PANTHER" id="PTHR48248:SF4">
    <property type="match status" value="1"/>
</dbReference>
<dbReference type="OMA" id="REDQQCI"/>
<dbReference type="Proteomes" id="UP000026915">
    <property type="component" value="Chromosome 7"/>
</dbReference>
<dbReference type="EMBL" id="KE133048">
    <property type="protein sequence ID" value="EOY20336.1"/>
    <property type="molecule type" value="Genomic_DNA"/>
</dbReference>
<proteinExistence type="predicted"/>
<dbReference type="Gramene" id="EOY14029">
    <property type="protein sequence ID" value="EOY14029"/>
    <property type="gene ID" value="TCM_033102"/>
</dbReference>
<name>S1S3T0_THECC</name>
<evidence type="ECO:0000313" key="3">
    <source>
        <dbReference type="Proteomes" id="UP000026915"/>
    </source>
</evidence>
<dbReference type="Gramene" id="EOY20336">
    <property type="protein sequence ID" value="EOY20336"/>
    <property type="gene ID" value="TCM_045883"/>
</dbReference>
<dbReference type="AlphaFoldDB" id="S1S3T0"/>
<organism evidence="2 3">
    <name type="scientific">Theobroma cacao</name>
    <name type="common">Cacao</name>
    <name type="synonym">Cocoa</name>
    <dbReference type="NCBI Taxonomy" id="3641"/>
    <lineage>
        <taxon>Eukaryota</taxon>
        <taxon>Viridiplantae</taxon>
        <taxon>Streptophyta</taxon>
        <taxon>Embryophyta</taxon>
        <taxon>Tracheophyta</taxon>
        <taxon>Spermatophyta</taxon>
        <taxon>Magnoliopsida</taxon>
        <taxon>eudicotyledons</taxon>
        <taxon>Gunneridae</taxon>
        <taxon>Pentapetalae</taxon>
        <taxon>rosids</taxon>
        <taxon>malvids</taxon>
        <taxon>Malvales</taxon>
        <taxon>Malvaceae</taxon>
        <taxon>Byttnerioideae</taxon>
        <taxon>Theobroma</taxon>
    </lineage>
</organism>
<dbReference type="InParanoid" id="S1S3T0"/>
<evidence type="ECO:0000313" key="1">
    <source>
        <dbReference type="EMBL" id="EOY14029.1"/>
    </source>
</evidence>
<reference evidence="2 3" key="1">
    <citation type="journal article" date="2013" name="Genome Biol.">
        <title>The genome sequence of the most widely cultivated cacao type and its use to identify candidate genes regulating pod color.</title>
        <authorList>
            <person name="Motamayor J.C."/>
            <person name="Mockaitis K."/>
            <person name="Schmutz J."/>
            <person name="Haiminen N."/>
            <person name="Iii D.L."/>
            <person name="Cornejo O."/>
            <person name="Findley S.D."/>
            <person name="Zheng P."/>
            <person name="Utro F."/>
            <person name="Royaert S."/>
            <person name="Saski C."/>
            <person name="Jenkins J."/>
            <person name="Podicheti R."/>
            <person name="Zhao M."/>
            <person name="Scheffler B.E."/>
            <person name="Stack J.C."/>
            <person name="Feltus F.A."/>
            <person name="Mustiga G.M."/>
            <person name="Amores F."/>
            <person name="Phillips W."/>
            <person name="Marelli J.P."/>
            <person name="May G.D."/>
            <person name="Shapiro H."/>
            <person name="Ma J."/>
            <person name="Bustamante C.D."/>
            <person name="Schnell R.J."/>
            <person name="Main D."/>
            <person name="Gilbert D."/>
            <person name="Parida L."/>
            <person name="Kuhn D.N."/>
        </authorList>
    </citation>
    <scope>NUCLEOTIDE SEQUENCE [LARGE SCALE GENOMIC DNA]</scope>
    <source>
        <strain evidence="3">cv. Matina 1-6</strain>
    </source>
</reference>
<dbReference type="HOGENOM" id="CLU_131212_3_0_1"/>
<accession>S1S3T0</accession>
<dbReference type="PANTHER" id="PTHR48248">
    <property type="entry name" value="UVR DOMAIN-CONTAINING PROTEIN"/>
    <property type="match status" value="1"/>
</dbReference>
<gene>
    <name evidence="1" type="ORF">TCM_033102</name>
    <name evidence="2" type="ORF">TCM_045883</name>
</gene>
<evidence type="ECO:0000313" key="2">
    <source>
        <dbReference type="EMBL" id="EOY20336.1"/>
    </source>
</evidence>